<comment type="caution">
    <text evidence="7">The sequence shown here is derived from an EMBL/GenBank/DDBJ whole genome shotgun (WGS) entry which is preliminary data.</text>
</comment>
<dbReference type="Gene3D" id="3.40.50.300">
    <property type="entry name" value="P-loop containing nucleotide triphosphate hydrolases"/>
    <property type="match status" value="2"/>
</dbReference>
<evidence type="ECO:0000256" key="2">
    <source>
        <dbReference type="ARBA" id="ARBA00022801"/>
    </source>
</evidence>
<evidence type="ECO:0000256" key="3">
    <source>
        <dbReference type="ARBA" id="ARBA00022806"/>
    </source>
</evidence>
<feature type="domain" description="UvrD-like helicase ATP-binding" evidence="6">
    <location>
        <begin position="1"/>
        <end position="246"/>
    </location>
</feature>
<dbReference type="PROSITE" id="PS51198">
    <property type="entry name" value="UVRD_HELICASE_ATP_BIND"/>
    <property type="match status" value="1"/>
</dbReference>
<gene>
    <name evidence="7" type="ORF">GCM10008014_50140</name>
</gene>
<dbReference type="PANTHER" id="PTHR11070:SF2">
    <property type="entry name" value="ATP-DEPENDENT DNA HELICASE SRS2"/>
    <property type="match status" value="1"/>
</dbReference>
<keyword evidence="1 5" id="KW-0547">Nucleotide-binding</keyword>
<evidence type="ECO:0000256" key="1">
    <source>
        <dbReference type="ARBA" id="ARBA00022741"/>
    </source>
</evidence>
<evidence type="ECO:0000256" key="4">
    <source>
        <dbReference type="ARBA" id="ARBA00022840"/>
    </source>
</evidence>
<keyword evidence="8" id="KW-1185">Reference proteome</keyword>
<dbReference type="InterPro" id="IPR000212">
    <property type="entry name" value="DNA_helicase_UvrD/REP"/>
</dbReference>
<evidence type="ECO:0000259" key="6">
    <source>
        <dbReference type="PROSITE" id="PS51198"/>
    </source>
</evidence>
<dbReference type="RefSeq" id="WP_188594327.1">
    <property type="nucleotide sequence ID" value="NZ_BMFU01000011.1"/>
</dbReference>
<reference evidence="8" key="1">
    <citation type="journal article" date="2019" name="Int. J. Syst. Evol. Microbiol.">
        <title>The Global Catalogue of Microorganisms (GCM) 10K type strain sequencing project: providing services to taxonomists for standard genome sequencing and annotation.</title>
        <authorList>
            <consortium name="The Broad Institute Genomics Platform"/>
            <consortium name="The Broad Institute Genome Sequencing Center for Infectious Disease"/>
            <person name="Wu L."/>
            <person name="Ma J."/>
        </authorList>
    </citation>
    <scope>NUCLEOTIDE SEQUENCE [LARGE SCALE GENOMIC DNA]</scope>
    <source>
        <strain evidence="8">CGMCC 1.12770</strain>
    </source>
</reference>
<keyword evidence="3 5" id="KW-0347">Helicase</keyword>
<dbReference type="PANTHER" id="PTHR11070">
    <property type="entry name" value="UVRD / RECB / PCRA DNA HELICASE FAMILY MEMBER"/>
    <property type="match status" value="1"/>
</dbReference>
<dbReference type="InterPro" id="IPR027417">
    <property type="entry name" value="P-loop_NTPase"/>
</dbReference>
<dbReference type="SUPFAM" id="SSF52540">
    <property type="entry name" value="P-loop containing nucleoside triphosphate hydrolases"/>
    <property type="match status" value="1"/>
</dbReference>
<evidence type="ECO:0000256" key="5">
    <source>
        <dbReference type="PROSITE-ProRule" id="PRU00560"/>
    </source>
</evidence>
<feature type="binding site" evidence="5">
    <location>
        <begin position="15"/>
        <end position="22"/>
    </location>
    <ligand>
        <name>ATP</name>
        <dbReference type="ChEBI" id="CHEBI:30616"/>
    </ligand>
</feature>
<keyword evidence="2 5" id="KW-0378">Hydrolase</keyword>
<dbReference type="Pfam" id="PF00580">
    <property type="entry name" value="UvrD-helicase"/>
    <property type="match status" value="1"/>
</dbReference>
<name>A0ABQ1ZKS0_9BACL</name>
<accession>A0ABQ1ZKS0</accession>
<dbReference type="EMBL" id="BMFU01000011">
    <property type="protein sequence ID" value="GGH68054.1"/>
    <property type="molecule type" value="Genomic_DNA"/>
</dbReference>
<evidence type="ECO:0000313" key="8">
    <source>
        <dbReference type="Proteomes" id="UP000652153"/>
    </source>
</evidence>
<evidence type="ECO:0000313" key="7">
    <source>
        <dbReference type="EMBL" id="GGH68054.1"/>
    </source>
</evidence>
<dbReference type="GO" id="GO:0004386">
    <property type="term" value="F:helicase activity"/>
    <property type="evidence" value="ECO:0007669"/>
    <property type="project" value="UniProtKB-KW"/>
</dbReference>
<proteinExistence type="predicted"/>
<keyword evidence="4 5" id="KW-0067">ATP-binding</keyword>
<dbReference type="InterPro" id="IPR014016">
    <property type="entry name" value="UvrD-like_ATP-bd"/>
</dbReference>
<organism evidence="7 8">
    <name type="scientific">Paenibacillus silvae</name>
    <dbReference type="NCBI Taxonomy" id="1325358"/>
    <lineage>
        <taxon>Bacteria</taxon>
        <taxon>Bacillati</taxon>
        <taxon>Bacillota</taxon>
        <taxon>Bacilli</taxon>
        <taxon>Bacillales</taxon>
        <taxon>Paenibacillaceae</taxon>
        <taxon>Paenibacillus</taxon>
    </lineage>
</organism>
<sequence length="651" mass="76367">MAEEIVDKNIYLVNAPAGSGKTTAIKSMIFKHLVEYPKDNILCITYTNRAAEELGKDMDNKKVYFSTIHSFLHNFLKIYFSHEQILNLYFETYGAEIMKRITNENGDEKITRSNERYIEKNGELSFNYIKENLKSIYYNESQFNFLYYGGLSHDDLITFSKLVFDKFPVIRRRLTKKYQLIFIDEYQDSSANVLKLFYEAVHATSTELYFLGDKMQQIYRNYDGSFEDKLLTLNQSIKLTTNYRSVPAVIDILNNLYNNNSYKQEPAEKNLNVVADHLPRILLCDDVSEKLKFEKQNYPNALLLFLLNQKRFDSIGAGDLYRKYNKMERYSHIQQYSAVDVLINDSQDNPDSLVKLLFLVNQIAQDYGTKSLGNIVQLFKRNSKIFNDTVFTVKKHEDKRRLDNLLLKVADVYNNSQMEYSIKSVLNTLLETALVRPDYIGSIIDDEEYSLVLEVNIAEFRLLAEYLKTPNVSTQHGVKGESHDTVFFIAEDSNSKPLVHMYKFFNMWSNMEVSLNEFESFYYEYVEWIKDTTSYLGFKLSEINSELHKKHREYLTSRINQLLKHFENNEYFKNLCESDHKAYVDNPLVKTAKMCFKESQVYGSLSAYRLFYVGCSRARRNLSIFINKSKIENFSSQLVKKFCEIGFEVME</sequence>
<dbReference type="Proteomes" id="UP000652153">
    <property type="component" value="Unassembled WGS sequence"/>
</dbReference>
<protein>
    <submittedName>
        <fullName evidence="7">DNA helicase</fullName>
    </submittedName>
</protein>